<dbReference type="Proteomes" id="UP000319976">
    <property type="component" value="Chromosome"/>
</dbReference>
<dbReference type="CDD" id="cd06261">
    <property type="entry name" value="TM_PBP2"/>
    <property type="match status" value="1"/>
</dbReference>
<gene>
    <name evidence="9" type="primary">cmpB_1</name>
    <name evidence="9" type="ORF">V22_15910</name>
</gene>
<evidence type="ECO:0000256" key="3">
    <source>
        <dbReference type="ARBA" id="ARBA00022475"/>
    </source>
</evidence>
<evidence type="ECO:0000256" key="4">
    <source>
        <dbReference type="ARBA" id="ARBA00022692"/>
    </source>
</evidence>
<dbReference type="RefSeq" id="WP_197440019.1">
    <property type="nucleotide sequence ID" value="NZ_CP036316.1"/>
</dbReference>
<dbReference type="PROSITE" id="PS50928">
    <property type="entry name" value="ABC_TM1"/>
    <property type="match status" value="1"/>
</dbReference>
<feature type="domain" description="ABC transmembrane type-1" evidence="8">
    <location>
        <begin position="61"/>
        <end position="249"/>
    </location>
</feature>
<dbReference type="PANTHER" id="PTHR30151:SF41">
    <property type="entry name" value="ABC TRANSPORTER PERMEASE PROTEIN"/>
    <property type="match status" value="1"/>
</dbReference>
<protein>
    <submittedName>
        <fullName evidence="9">Bicarbonate transport system permease protein CmpB</fullName>
    </submittedName>
</protein>
<feature type="transmembrane region" description="Helical" evidence="7">
    <location>
        <begin position="127"/>
        <end position="147"/>
    </location>
</feature>
<comment type="similarity">
    <text evidence="7">Belongs to the binding-protein-dependent transport system permease family.</text>
</comment>
<evidence type="ECO:0000256" key="2">
    <source>
        <dbReference type="ARBA" id="ARBA00022448"/>
    </source>
</evidence>
<dbReference type="AlphaFoldDB" id="A0A517T7K7"/>
<feature type="transmembrane region" description="Helical" evidence="7">
    <location>
        <begin position="189"/>
        <end position="207"/>
    </location>
</feature>
<evidence type="ECO:0000313" key="10">
    <source>
        <dbReference type="Proteomes" id="UP000319976"/>
    </source>
</evidence>
<keyword evidence="6 7" id="KW-0472">Membrane</keyword>
<feature type="transmembrane region" description="Helical" evidence="7">
    <location>
        <begin position="7"/>
        <end position="26"/>
    </location>
</feature>
<keyword evidence="3" id="KW-1003">Cell membrane</keyword>
<dbReference type="EMBL" id="CP036316">
    <property type="protein sequence ID" value="QDT64357.1"/>
    <property type="molecule type" value="Genomic_DNA"/>
</dbReference>
<dbReference type="KEGG" id="chya:V22_15910"/>
<name>A0A517T7K7_9PLAN</name>
<evidence type="ECO:0000313" key="9">
    <source>
        <dbReference type="EMBL" id="QDT64357.1"/>
    </source>
</evidence>
<evidence type="ECO:0000259" key="8">
    <source>
        <dbReference type="PROSITE" id="PS50928"/>
    </source>
</evidence>
<dbReference type="GO" id="GO:0055085">
    <property type="term" value="P:transmembrane transport"/>
    <property type="evidence" value="ECO:0007669"/>
    <property type="project" value="InterPro"/>
</dbReference>
<dbReference type="GO" id="GO:0005886">
    <property type="term" value="C:plasma membrane"/>
    <property type="evidence" value="ECO:0007669"/>
    <property type="project" value="UniProtKB-SubCell"/>
</dbReference>
<evidence type="ECO:0000256" key="6">
    <source>
        <dbReference type="ARBA" id="ARBA00023136"/>
    </source>
</evidence>
<sequence>MKQFLRFILYSALPPALVFAFLIVVWDRAVVWLGIRPYVLPRPSAVAQTFADRPLDFLYATLLTFFAAVAGFLICLICGIAVSLVFAQSRWLRSAFYPYAIFLQTVPIIAIAPLLLLWIGYGLQSVIAVSVVVSIFPIIANTTAGLIQIPAPYRELFGLYHANRWQMLWKLRFPHAVPAMVTGAKTSSGLAVIGAIVGEFFAGYGNGNMGLGYLIRANVDQSRMADAFAAVFLSTLLGVVIFAVVSGIGTLLLYKYSPETIAS</sequence>
<comment type="subcellular location">
    <subcellularLocation>
        <location evidence="1 7">Cell membrane</location>
        <topology evidence="1 7">Multi-pass membrane protein</topology>
    </subcellularLocation>
</comment>
<evidence type="ECO:0000256" key="5">
    <source>
        <dbReference type="ARBA" id="ARBA00022989"/>
    </source>
</evidence>
<dbReference type="InterPro" id="IPR035906">
    <property type="entry name" value="MetI-like_sf"/>
</dbReference>
<dbReference type="SUPFAM" id="SSF161098">
    <property type="entry name" value="MetI-like"/>
    <property type="match status" value="1"/>
</dbReference>
<dbReference type="Gene3D" id="1.10.3720.10">
    <property type="entry name" value="MetI-like"/>
    <property type="match status" value="1"/>
</dbReference>
<keyword evidence="4 7" id="KW-0812">Transmembrane</keyword>
<feature type="transmembrane region" description="Helical" evidence="7">
    <location>
        <begin position="227"/>
        <end position="254"/>
    </location>
</feature>
<evidence type="ECO:0000256" key="7">
    <source>
        <dbReference type="RuleBase" id="RU363032"/>
    </source>
</evidence>
<feature type="transmembrane region" description="Helical" evidence="7">
    <location>
        <begin position="57"/>
        <end position="87"/>
    </location>
</feature>
<organism evidence="9 10">
    <name type="scientific">Calycomorphotria hydatis</name>
    <dbReference type="NCBI Taxonomy" id="2528027"/>
    <lineage>
        <taxon>Bacteria</taxon>
        <taxon>Pseudomonadati</taxon>
        <taxon>Planctomycetota</taxon>
        <taxon>Planctomycetia</taxon>
        <taxon>Planctomycetales</taxon>
        <taxon>Planctomycetaceae</taxon>
        <taxon>Calycomorphotria</taxon>
    </lineage>
</organism>
<keyword evidence="10" id="KW-1185">Reference proteome</keyword>
<dbReference type="PANTHER" id="PTHR30151">
    <property type="entry name" value="ALKANE SULFONATE ABC TRANSPORTER-RELATED, MEMBRANE SUBUNIT"/>
    <property type="match status" value="1"/>
</dbReference>
<dbReference type="Pfam" id="PF00528">
    <property type="entry name" value="BPD_transp_1"/>
    <property type="match status" value="1"/>
</dbReference>
<keyword evidence="2 7" id="KW-0813">Transport</keyword>
<dbReference type="InterPro" id="IPR000515">
    <property type="entry name" value="MetI-like"/>
</dbReference>
<keyword evidence="5 7" id="KW-1133">Transmembrane helix</keyword>
<proteinExistence type="inferred from homology"/>
<feature type="transmembrane region" description="Helical" evidence="7">
    <location>
        <begin position="99"/>
        <end position="121"/>
    </location>
</feature>
<reference evidence="9 10" key="1">
    <citation type="submission" date="2019-02" db="EMBL/GenBank/DDBJ databases">
        <title>Deep-cultivation of Planctomycetes and their phenomic and genomic characterization uncovers novel biology.</title>
        <authorList>
            <person name="Wiegand S."/>
            <person name="Jogler M."/>
            <person name="Boedeker C."/>
            <person name="Pinto D."/>
            <person name="Vollmers J."/>
            <person name="Rivas-Marin E."/>
            <person name="Kohn T."/>
            <person name="Peeters S.H."/>
            <person name="Heuer A."/>
            <person name="Rast P."/>
            <person name="Oberbeckmann S."/>
            <person name="Bunk B."/>
            <person name="Jeske O."/>
            <person name="Meyerdierks A."/>
            <person name="Storesund J.E."/>
            <person name="Kallscheuer N."/>
            <person name="Luecker S."/>
            <person name="Lage O.M."/>
            <person name="Pohl T."/>
            <person name="Merkel B.J."/>
            <person name="Hornburger P."/>
            <person name="Mueller R.-W."/>
            <person name="Bruemmer F."/>
            <person name="Labrenz M."/>
            <person name="Spormann A.M."/>
            <person name="Op den Camp H."/>
            <person name="Overmann J."/>
            <person name="Amann R."/>
            <person name="Jetten M.S.M."/>
            <person name="Mascher T."/>
            <person name="Medema M.H."/>
            <person name="Devos D.P."/>
            <person name="Kaster A.-K."/>
            <person name="Ovreas L."/>
            <person name="Rohde M."/>
            <person name="Galperin M.Y."/>
            <person name="Jogler C."/>
        </authorList>
    </citation>
    <scope>NUCLEOTIDE SEQUENCE [LARGE SCALE GENOMIC DNA]</scope>
    <source>
        <strain evidence="9 10">V22</strain>
    </source>
</reference>
<accession>A0A517T7K7</accession>
<evidence type="ECO:0000256" key="1">
    <source>
        <dbReference type="ARBA" id="ARBA00004651"/>
    </source>
</evidence>